<dbReference type="AlphaFoldDB" id="A0A8J2LFZ9"/>
<protein>
    <submittedName>
        <fullName evidence="2">Uncharacterized protein</fullName>
    </submittedName>
</protein>
<feature type="region of interest" description="Disordered" evidence="1">
    <location>
        <begin position="165"/>
        <end position="184"/>
    </location>
</feature>
<organism evidence="2 3">
    <name type="scientific">Allacma fusca</name>
    <dbReference type="NCBI Taxonomy" id="39272"/>
    <lineage>
        <taxon>Eukaryota</taxon>
        <taxon>Metazoa</taxon>
        <taxon>Ecdysozoa</taxon>
        <taxon>Arthropoda</taxon>
        <taxon>Hexapoda</taxon>
        <taxon>Collembola</taxon>
        <taxon>Symphypleona</taxon>
        <taxon>Sminthuridae</taxon>
        <taxon>Allacma</taxon>
    </lineage>
</organism>
<gene>
    <name evidence="2" type="ORF">AFUS01_LOCUS40902</name>
</gene>
<dbReference type="Proteomes" id="UP000708208">
    <property type="component" value="Unassembled WGS sequence"/>
</dbReference>
<comment type="caution">
    <text evidence="2">The sequence shown here is derived from an EMBL/GenBank/DDBJ whole genome shotgun (WGS) entry which is preliminary data.</text>
</comment>
<sequence length="184" mass="20226">METEPVPWSWEEALKKESEAAGVGVINHAPLSEFWPKLQMVGAVAEVRTDQVRALAENNNSERPDDLIPTFYNVEVIQVAGYYAKVRFLGYSEDHEAGENLIWIHSKNLKEICAHKKQGVVGIPPWAIAPDSSVEVLSRLFNAMIGKFSVNPLIEILVENSLKSPTQARSQGGGKGAIAPPHSK</sequence>
<name>A0A8J2LFZ9_9HEXA</name>
<reference evidence="2" key="1">
    <citation type="submission" date="2021-06" db="EMBL/GenBank/DDBJ databases">
        <authorList>
            <person name="Hodson N. C."/>
            <person name="Mongue J. A."/>
            <person name="Jaron S. K."/>
        </authorList>
    </citation>
    <scope>NUCLEOTIDE SEQUENCE</scope>
</reference>
<proteinExistence type="predicted"/>
<keyword evidence="3" id="KW-1185">Reference proteome</keyword>
<evidence type="ECO:0000313" key="3">
    <source>
        <dbReference type="Proteomes" id="UP000708208"/>
    </source>
</evidence>
<dbReference type="EMBL" id="CAJVCH010558997">
    <property type="protein sequence ID" value="CAG7831146.1"/>
    <property type="molecule type" value="Genomic_DNA"/>
</dbReference>
<evidence type="ECO:0000313" key="2">
    <source>
        <dbReference type="EMBL" id="CAG7831146.1"/>
    </source>
</evidence>
<evidence type="ECO:0000256" key="1">
    <source>
        <dbReference type="SAM" id="MobiDB-lite"/>
    </source>
</evidence>
<accession>A0A8J2LFZ9</accession>